<feature type="region of interest" description="Disordered" evidence="2">
    <location>
        <begin position="1085"/>
        <end position="1122"/>
    </location>
</feature>
<dbReference type="OrthoDB" id="8930856at2759"/>
<feature type="region of interest" description="Disordered" evidence="2">
    <location>
        <begin position="140"/>
        <end position="215"/>
    </location>
</feature>
<feature type="coiled-coil region" evidence="1">
    <location>
        <begin position="274"/>
        <end position="350"/>
    </location>
</feature>
<proteinExistence type="predicted"/>
<dbReference type="PANTHER" id="PTHR21740:SF8">
    <property type="entry name" value="NCK-ASSOCIATED PROTEIN 5"/>
    <property type="match status" value="1"/>
</dbReference>
<feature type="region of interest" description="Disordered" evidence="2">
    <location>
        <begin position="1014"/>
        <end position="1039"/>
    </location>
</feature>
<accession>A0A6P9A8Q0</accession>
<evidence type="ECO:0000313" key="4">
    <source>
        <dbReference type="RefSeq" id="XP_034252636.1"/>
    </source>
</evidence>
<feature type="compositionally biased region" description="Basic residues" evidence="2">
    <location>
        <begin position="464"/>
        <end position="475"/>
    </location>
</feature>
<feature type="compositionally biased region" description="Low complexity" evidence="2">
    <location>
        <begin position="836"/>
        <end position="858"/>
    </location>
</feature>
<feature type="compositionally biased region" description="Low complexity" evidence="2">
    <location>
        <begin position="550"/>
        <end position="561"/>
    </location>
</feature>
<feature type="compositionally biased region" description="Basic and acidic residues" evidence="2">
    <location>
        <begin position="1470"/>
        <end position="1481"/>
    </location>
</feature>
<dbReference type="InParanoid" id="A0A6P9A8Q0"/>
<gene>
    <name evidence="4" type="primary">LOC117652085</name>
</gene>
<feature type="compositionally biased region" description="Low complexity" evidence="2">
    <location>
        <begin position="589"/>
        <end position="599"/>
    </location>
</feature>
<feature type="compositionally biased region" description="Pro residues" evidence="2">
    <location>
        <begin position="82"/>
        <end position="108"/>
    </location>
</feature>
<feature type="compositionally biased region" description="Low complexity" evidence="2">
    <location>
        <begin position="1315"/>
        <end position="1326"/>
    </location>
</feature>
<dbReference type="KEGG" id="tpal:117652085"/>
<evidence type="ECO:0000313" key="3">
    <source>
        <dbReference type="Proteomes" id="UP000515158"/>
    </source>
</evidence>
<sequence>MLGVLKRKWKPKRATSSNSHHLNNNNQNGRIVEAAASVEVRAVPSARQIHPVYGEKAQLLAYEAEHDALLHHHGHHLHAAAPLPPPPPLPPHAAPPPAPPYLSIPPPAGPPPPLPPAYPLAPNICVEGGRIEFIRPPLDGAAVGADEKPASPTSPPPHGALHPHQAPPIPPHGQHGQPGHRRTGSSAGTVSRAQQTQPPEDDDDDDDRSEEKTDLAKEGLELRVLELEALLEAERRCCARERSAVQRLQRQLGKAVRRDVDRERYLRLDSAAEAEQCKARLAALQRDLARMEEALRCMLQYKTRCSQLKQDKAALSAAYEARVQQCQTTIGKLSQENEALKKQVKTLEAQQGGGAVQQALLERLRAVESDNRLLSSDAEHQRRQYERCLDDVANQVVRALLSQKGLREEIGALQQRIRELETQNRALTTLLVQQLQIGDQDLKQQLGDVTSPELGDDMVTLSKPRLRRPAGRHRPSPSCGQPAGLSCGHGDDPAAAILAAVANIDPALWLQVARPQSLHLAPSLEGAQESAAGAAGAADDSTDLSWQQDAPPASSGAAGVAKTGVPEAGVDEAVVAAAVAVAVDDDQDGSSSPESSPESGNRDEGYSTMSSDVQAEHSTSSLRASEHTALPPAGLGPGTELEDVKEEAELVCGAETAADAVSAEAGGGRVLLLDLKALSARHSFPPARDLQAVLRNSFSDSHLCLSRLLHHAASFASTPASCPAAAAPPVLLVELADRQHPLRRARATPSLLPSAAPLPLQMVCEAVAEEDGELGADWWDSDYVQHWLRLDETRSALQQRHREALDLELEYDQAEMEDWSLSLSCDDLDLSWRRGAPASSTPAPAPAAEAATGTALPSIQENNSVELEEDASECLWNDASYLETGVAGAGGSSRGCAARAAGASLGAGWPYALPDAPDAMISSLAVNAAGSSPGGSWTSSAAASDCYDCCLNGCHGEDADLGSSKRSSAALSGCSDESAASAATSAASRESPTVGTDFTRDFYRLVKFESTKSLASNSSSRHSRQHGDNLNNNNSLPAPMDREQALQSVLKFIAEQQKYCHSREEQDSAELSSGCSRPVSYTFSVEEEQAESHESQGEPHEPRSLSGYSDDLEGSGEEPRGGDAVLEAQQSQERLSVLADAQERIAIMETTAVLADDVIMATLPAAPVLLATVLEDEELDTTSCGRVSVGDPASASSSSASVPSVLVCDANDKAVSFHENATSKDVIDELNRLIRKGEGEEAALPSALPASGTVQRPRPQQGVAVAAPSSVEAASSVDAGAFCCPTGWVHVERDIDFTDPKARANLLDVMLASSASSGSMSSSGSESGDGEDLPKDYRHLHRLHRFRRHKKASAFREPFGVLRFPSSNLRPSIIGRDDFFVRYGDKEREAISSFDFLDDMSTASLSCASGASSTLGSMQKLDAVLDEQGERGEGRTTPTADTAEDSDERTGEQLSISDSCGNSLSGSRSSLEERPGPEPAM</sequence>
<dbReference type="RefSeq" id="XP_034252636.1">
    <property type="nucleotide sequence ID" value="XM_034396745.1"/>
</dbReference>
<feature type="compositionally biased region" description="Basic residues" evidence="2">
    <location>
        <begin position="1"/>
        <end position="13"/>
    </location>
</feature>
<feature type="compositionally biased region" description="Polar residues" evidence="2">
    <location>
        <begin position="184"/>
        <end position="198"/>
    </location>
</feature>
<protein>
    <submittedName>
        <fullName evidence="4">Uncharacterized protein LOC117652085 isoform X1</fullName>
    </submittedName>
</protein>
<feature type="region of interest" description="Disordered" evidence="2">
    <location>
        <begin position="1"/>
        <end position="29"/>
    </location>
</feature>
<reference evidence="4" key="1">
    <citation type="submission" date="2025-08" db="UniProtKB">
        <authorList>
            <consortium name="RefSeq"/>
        </authorList>
    </citation>
    <scope>IDENTIFICATION</scope>
    <source>
        <tissue evidence="4">Total insect</tissue>
    </source>
</reference>
<feature type="region of interest" description="Disordered" evidence="2">
    <location>
        <begin position="531"/>
        <end position="561"/>
    </location>
</feature>
<dbReference type="PANTHER" id="PTHR21740">
    <property type="entry name" value="NCK-ASSOCIATED PROTEIN 5"/>
    <property type="match status" value="1"/>
</dbReference>
<feature type="coiled-coil region" evidence="1">
    <location>
        <begin position="403"/>
        <end position="430"/>
    </location>
</feature>
<feature type="compositionally biased region" description="Acidic residues" evidence="2">
    <location>
        <begin position="199"/>
        <end position="208"/>
    </location>
</feature>
<feature type="region of interest" description="Disordered" evidence="2">
    <location>
        <begin position="1244"/>
        <end position="1265"/>
    </location>
</feature>
<evidence type="ECO:0000256" key="1">
    <source>
        <dbReference type="SAM" id="Coils"/>
    </source>
</evidence>
<keyword evidence="1" id="KW-0175">Coiled coil</keyword>
<feature type="region of interest" description="Disordered" evidence="2">
    <location>
        <begin position="1427"/>
        <end position="1481"/>
    </location>
</feature>
<dbReference type="InterPro" id="IPR026163">
    <property type="entry name" value="Nckap5l"/>
</dbReference>
<feature type="region of interest" description="Disordered" evidence="2">
    <location>
        <begin position="583"/>
        <end position="639"/>
    </location>
</feature>
<organism evidence="4">
    <name type="scientific">Thrips palmi</name>
    <name type="common">Melon thrips</name>
    <dbReference type="NCBI Taxonomy" id="161013"/>
    <lineage>
        <taxon>Eukaryota</taxon>
        <taxon>Metazoa</taxon>
        <taxon>Ecdysozoa</taxon>
        <taxon>Arthropoda</taxon>
        <taxon>Hexapoda</taxon>
        <taxon>Insecta</taxon>
        <taxon>Pterygota</taxon>
        <taxon>Neoptera</taxon>
        <taxon>Paraneoptera</taxon>
        <taxon>Thysanoptera</taxon>
        <taxon>Terebrantia</taxon>
        <taxon>Thripoidea</taxon>
        <taxon>Thripidae</taxon>
        <taxon>Thrips</taxon>
    </lineage>
</organism>
<feature type="compositionally biased region" description="Polar residues" evidence="2">
    <location>
        <begin position="607"/>
        <end position="623"/>
    </location>
</feature>
<feature type="compositionally biased region" description="Basic and acidic residues" evidence="2">
    <location>
        <begin position="1090"/>
        <end position="1103"/>
    </location>
</feature>
<evidence type="ECO:0000256" key="2">
    <source>
        <dbReference type="SAM" id="MobiDB-lite"/>
    </source>
</evidence>
<feature type="region of interest" description="Disordered" evidence="2">
    <location>
        <begin position="448"/>
        <end position="486"/>
    </location>
</feature>
<dbReference type="Proteomes" id="UP000515158">
    <property type="component" value="Unplaced"/>
</dbReference>
<name>A0A6P9A8Q0_THRPL</name>
<feature type="compositionally biased region" description="Low complexity" evidence="2">
    <location>
        <begin position="1454"/>
        <end position="1469"/>
    </location>
</feature>
<keyword evidence="3" id="KW-1185">Reference proteome</keyword>
<feature type="region of interest" description="Disordered" evidence="2">
    <location>
        <begin position="73"/>
        <end position="108"/>
    </location>
</feature>
<feature type="region of interest" description="Disordered" evidence="2">
    <location>
        <begin position="1315"/>
        <end position="1335"/>
    </location>
</feature>
<dbReference type="GeneID" id="117652085"/>
<feature type="compositionally biased region" description="Low complexity" evidence="2">
    <location>
        <begin position="16"/>
        <end position="29"/>
    </location>
</feature>
<feature type="region of interest" description="Disordered" evidence="2">
    <location>
        <begin position="835"/>
        <end position="858"/>
    </location>
</feature>